<dbReference type="AlphaFoldDB" id="H1W236"/>
<evidence type="ECO:0000256" key="1">
    <source>
        <dbReference type="SAM" id="MobiDB-lite"/>
    </source>
</evidence>
<dbReference type="HOGENOM" id="CLU_3032256_0_0_1"/>
<dbReference type="EMBL" id="CACQ02008810">
    <property type="protein sequence ID" value="CCF46549.1"/>
    <property type="molecule type" value="Genomic_DNA"/>
</dbReference>
<organism evidence="2 3">
    <name type="scientific">Colletotrichum higginsianum (strain IMI 349063)</name>
    <name type="common">Crucifer anthracnose fungus</name>
    <dbReference type="NCBI Taxonomy" id="759273"/>
    <lineage>
        <taxon>Eukaryota</taxon>
        <taxon>Fungi</taxon>
        <taxon>Dikarya</taxon>
        <taxon>Ascomycota</taxon>
        <taxon>Pezizomycotina</taxon>
        <taxon>Sordariomycetes</taxon>
        <taxon>Hypocreomycetidae</taxon>
        <taxon>Glomerellales</taxon>
        <taxon>Glomerellaceae</taxon>
        <taxon>Colletotrichum</taxon>
        <taxon>Colletotrichum destructivum species complex</taxon>
    </lineage>
</organism>
<gene>
    <name evidence="2" type="ORF">CH063_15266</name>
</gene>
<proteinExistence type="predicted"/>
<feature type="region of interest" description="Disordered" evidence="1">
    <location>
        <begin position="20"/>
        <end position="55"/>
    </location>
</feature>
<feature type="compositionally biased region" description="Polar residues" evidence="1">
    <location>
        <begin position="43"/>
        <end position="55"/>
    </location>
</feature>
<name>H1W236_COLHI</name>
<evidence type="ECO:0000313" key="2">
    <source>
        <dbReference type="EMBL" id="CCF46549.1"/>
    </source>
</evidence>
<protein>
    <submittedName>
        <fullName evidence="2">Uncharacterized protein</fullName>
    </submittedName>
</protein>
<reference evidence="3" key="1">
    <citation type="journal article" date="2012" name="Nat. Genet.">
        <title>Lifestyle transitions in plant pathogenic Colletotrichum fungi deciphered by genome and transcriptome analyses.</title>
        <authorList>
            <person name="O'Connell R.J."/>
            <person name="Thon M.R."/>
            <person name="Hacquard S."/>
            <person name="Amyotte S.G."/>
            <person name="Kleemann J."/>
            <person name="Torres M.F."/>
            <person name="Damm U."/>
            <person name="Buiate E.A."/>
            <person name="Epstein L."/>
            <person name="Alkan N."/>
            <person name="Altmueller J."/>
            <person name="Alvarado-Balderrama L."/>
            <person name="Bauser C.A."/>
            <person name="Becker C."/>
            <person name="Birren B.W."/>
            <person name="Chen Z."/>
            <person name="Choi J."/>
            <person name="Crouch J.A."/>
            <person name="Duvick J.P."/>
            <person name="Farman M.A."/>
            <person name="Gan P."/>
            <person name="Heiman D."/>
            <person name="Henrissat B."/>
            <person name="Howard R.J."/>
            <person name="Kabbage M."/>
            <person name="Koch C."/>
            <person name="Kracher B."/>
            <person name="Kubo Y."/>
            <person name="Law A.D."/>
            <person name="Lebrun M.-H."/>
            <person name="Lee Y.-H."/>
            <person name="Miyara I."/>
            <person name="Moore N."/>
            <person name="Neumann U."/>
            <person name="Nordstroem K."/>
            <person name="Panaccione D.G."/>
            <person name="Panstruga R."/>
            <person name="Place M."/>
            <person name="Proctor R.H."/>
            <person name="Prusky D."/>
            <person name="Rech G."/>
            <person name="Reinhardt R."/>
            <person name="Rollins J.A."/>
            <person name="Rounsley S."/>
            <person name="Schardl C.L."/>
            <person name="Schwartz D.C."/>
            <person name="Shenoy N."/>
            <person name="Shirasu K."/>
            <person name="Sikhakolli U.R."/>
            <person name="Stueber K."/>
            <person name="Sukno S.A."/>
            <person name="Sweigard J.A."/>
            <person name="Takano Y."/>
            <person name="Takahara H."/>
            <person name="Trail F."/>
            <person name="van der Does H.C."/>
            <person name="Voll L.M."/>
            <person name="Will I."/>
            <person name="Young S."/>
            <person name="Zeng Q."/>
            <person name="Zhang J."/>
            <person name="Zhou S."/>
            <person name="Dickman M.B."/>
            <person name="Schulze-Lefert P."/>
            <person name="Ver Loren van Themaat E."/>
            <person name="Ma L.-J."/>
            <person name="Vaillancourt L.J."/>
        </authorList>
    </citation>
    <scope>NUCLEOTIDE SEQUENCE [LARGE SCALE GENOMIC DNA]</scope>
    <source>
        <strain evidence="3">IMI 349063</strain>
    </source>
</reference>
<sequence>MGALVVPAGGTPKSCCEWNGQTSVPPQMEHARPHGITSGWGRASSSTPPVSSPKM</sequence>
<evidence type="ECO:0000313" key="3">
    <source>
        <dbReference type="Proteomes" id="UP000007174"/>
    </source>
</evidence>
<accession>H1W236</accession>
<dbReference type="Proteomes" id="UP000007174">
    <property type="component" value="Unassembled WGS sequence"/>
</dbReference>